<comment type="caution">
    <text evidence="1">The sequence shown here is derived from an EMBL/GenBank/DDBJ whole genome shotgun (WGS) entry which is preliminary data.</text>
</comment>
<gene>
    <name evidence="1" type="ORF">CVT25_008283</name>
</gene>
<dbReference type="AlphaFoldDB" id="A0A409X702"/>
<evidence type="ECO:0000313" key="2">
    <source>
        <dbReference type="Proteomes" id="UP000283269"/>
    </source>
</evidence>
<evidence type="ECO:0000313" key="1">
    <source>
        <dbReference type="EMBL" id="PPQ86507.1"/>
    </source>
</evidence>
<proteinExistence type="predicted"/>
<accession>A0A409X702</accession>
<dbReference type="InParanoid" id="A0A409X702"/>
<reference evidence="1 2" key="1">
    <citation type="journal article" date="2018" name="Evol. Lett.">
        <title>Horizontal gene cluster transfer increased hallucinogenic mushroom diversity.</title>
        <authorList>
            <person name="Reynolds H.T."/>
            <person name="Vijayakumar V."/>
            <person name="Gluck-Thaler E."/>
            <person name="Korotkin H.B."/>
            <person name="Matheny P.B."/>
            <person name="Slot J.C."/>
        </authorList>
    </citation>
    <scope>NUCLEOTIDE SEQUENCE [LARGE SCALE GENOMIC DNA]</scope>
    <source>
        <strain evidence="1 2">2631</strain>
    </source>
</reference>
<organism evidence="1 2">
    <name type="scientific">Psilocybe cyanescens</name>
    <dbReference type="NCBI Taxonomy" id="93625"/>
    <lineage>
        <taxon>Eukaryota</taxon>
        <taxon>Fungi</taxon>
        <taxon>Dikarya</taxon>
        <taxon>Basidiomycota</taxon>
        <taxon>Agaricomycotina</taxon>
        <taxon>Agaricomycetes</taxon>
        <taxon>Agaricomycetidae</taxon>
        <taxon>Agaricales</taxon>
        <taxon>Agaricineae</taxon>
        <taxon>Strophariaceae</taxon>
        <taxon>Psilocybe</taxon>
    </lineage>
</organism>
<sequence length="64" mass="6986">MHIVIFIPDDEVEEFTPGVELALAPSLHTDTTTLPPPPNCTWAYFSFSAASKAAFKDFAMSTLP</sequence>
<dbReference type="Proteomes" id="UP000283269">
    <property type="component" value="Unassembled WGS sequence"/>
</dbReference>
<keyword evidence="2" id="KW-1185">Reference proteome</keyword>
<name>A0A409X702_PSICY</name>
<protein>
    <submittedName>
        <fullName evidence="1">Uncharacterized protein</fullName>
    </submittedName>
</protein>
<dbReference type="EMBL" id="NHYD01002473">
    <property type="protein sequence ID" value="PPQ86507.1"/>
    <property type="molecule type" value="Genomic_DNA"/>
</dbReference>